<accession>A0ABW7XYE5</accession>
<comment type="caution">
    <text evidence="2">The sequence shown here is derived from an EMBL/GenBank/DDBJ whole genome shotgun (WGS) entry which is preliminary data.</text>
</comment>
<evidence type="ECO:0000313" key="2">
    <source>
        <dbReference type="EMBL" id="MFI5675117.1"/>
    </source>
</evidence>
<organism evidence="2 3">
    <name type="scientific">Streptomyces cellulosae</name>
    <dbReference type="NCBI Taxonomy" id="1968"/>
    <lineage>
        <taxon>Bacteria</taxon>
        <taxon>Bacillati</taxon>
        <taxon>Actinomycetota</taxon>
        <taxon>Actinomycetes</taxon>
        <taxon>Kitasatosporales</taxon>
        <taxon>Streptomycetaceae</taxon>
        <taxon>Streptomyces</taxon>
    </lineage>
</organism>
<keyword evidence="2" id="KW-0012">Acyltransferase</keyword>
<dbReference type="PANTHER" id="PTHR43441">
    <property type="entry name" value="RIBOSOMAL-PROTEIN-SERINE ACETYLTRANSFERASE"/>
    <property type="match status" value="1"/>
</dbReference>
<dbReference type="PANTHER" id="PTHR43441:SF2">
    <property type="entry name" value="FAMILY ACETYLTRANSFERASE, PUTATIVE (AFU_ORTHOLOGUE AFUA_7G00850)-RELATED"/>
    <property type="match status" value="1"/>
</dbReference>
<gene>
    <name evidence="2" type="ORF">ACIA8P_10670</name>
</gene>
<proteinExistence type="predicted"/>
<dbReference type="InterPro" id="IPR000182">
    <property type="entry name" value="GNAT_dom"/>
</dbReference>
<dbReference type="PROSITE" id="PS51186">
    <property type="entry name" value="GNAT"/>
    <property type="match status" value="1"/>
</dbReference>
<dbReference type="InterPro" id="IPR016181">
    <property type="entry name" value="Acyl_CoA_acyltransferase"/>
</dbReference>
<dbReference type="SUPFAM" id="SSF55729">
    <property type="entry name" value="Acyl-CoA N-acyltransferases (Nat)"/>
    <property type="match status" value="1"/>
</dbReference>
<dbReference type="EMBL" id="JBITDC010000003">
    <property type="protein sequence ID" value="MFI5675117.1"/>
    <property type="molecule type" value="Genomic_DNA"/>
</dbReference>
<dbReference type="GO" id="GO:0016746">
    <property type="term" value="F:acyltransferase activity"/>
    <property type="evidence" value="ECO:0007669"/>
    <property type="project" value="UniProtKB-KW"/>
</dbReference>
<keyword evidence="3" id="KW-1185">Reference proteome</keyword>
<evidence type="ECO:0000259" key="1">
    <source>
        <dbReference type="PROSITE" id="PS51186"/>
    </source>
</evidence>
<dbReference type="InterPro" id="IPR051908">
    <property type="entry name" value="Ribosomal_N-acetyltransferase"/>
</dbReference>
<dbReference type="Proteomes" id="UP001612415">
    <property type="component" value="Unassembled WGS sequence"/>
</dbReference>
<name>A0ABW7XYE5_STRCE</name>
<dbReference type="RefSeq" id="WP_398655948.1">
    <property type="nucleotide sequence ID" value="NZ_JBITDC010000003.1"/>
</dbReference>
<dbReference type="EC" id="2.3.-.-" evidence="2"/>
<sequence length="178" mass="21013">MDIAFRRLRPSSDPEPLIRFLTGESWPFHSVSEVDRETARQWIADGRFDNEENRSFWIDDDDTVGLVRLMDLTDDTPLFDLRIRAEHRGRGIGVRAVTWLTRYLFEELPDIRRVEGTTRQDNRPMRRVFLRCGYAKEAHYREAWPAMDGTVHDTVGYAILRRDWLSGTVTVPEWDDEK</sequence>
<protein>
    <submittedName>
        <fullName evidence="2">GNAT family N-acetyltransferase</fullName>
        <ecNumber evidence="2">2.3.-.-</ecNumber>
    </submittedName>
</protein>
<dbReference type="Gene3D" id="3.40.630.30">
    <property type="match status" value="1"/>
</dbReference>
<evidence type="ECO:0000313" key="3">
    <source>
        <dbReference type="Proteomes" id="UP001612415"/>
    </source>
</evidence>
<dbReference type="Pfam" id="PF13302">
    <property type="entry name" value="Acetyltransf_3"/>
    <property type="match status" value="1"/>
</dbReference>
<reference evidence="2 3" key="1">
    <citation type="submission" date="2024-10" db="EMBL/GenBank/DDBJ databases">
        <title>The Natural Products Discovery Center: Release of the First 8490 Sequenced Strains for Exploring Actinobacteria Biosynthetic Diversity.</title>
        <authorList>
            <person name="Kalkreuter E."/>
            <person name="Kautsar S.A."/>
            <person name="Yang D."/>
            <person name="Bader C.D."/>
            <person name="Teijaro C.N."/>
            <person name="Fluegel L."/>
            <person name="Davis C.M."/>
            <person name="Simpson J.R."/>
            <person name="Lauterbach L."/>
            <person name="Steele A.D."/>
            <person name="Gui C."/>
            <person name="Meng S."/>
            <person name="Li G."/>
            <person name="Viehrig K."/>
            <person name="Ye F."/>
            <person name="Su P."/>
            <person name="Kiefer A.F."/>
            <person name="Nichols A."/>
            <person name="Cepeda A.J."/>
            <person name="Yan W."/>
            <person name="Fan B."/>
            <person name="Jiang Y."/>
            <person name="Adhikari A."/>
            <person name="Zheng C.-J."/>
            <person name="Schuster L."/>
            <person name="Cowan T.M."/>
            <person name="Smanski M.J."/>
            <person name="Chevrette M.G."/>
            <person name="De Carvalho L.P.S."/>
            <person name="Shen B."/>
        </authorList>
    </citation>
    <scope>NUCLEOTIDE SEQUENCE [LARGE SCALE GENOMIC DNA]</scope>
    <source>
        <strain evidence="2 3">NPDC051599</strain>
    </source>
</reference>
<feature type="domain" description="N-acetyltransferase" evidence="1">
    <location>
        <begin position="3"/>
        <end position="162"/>
    </location>
</feature>
<keyword evidence="2" id="KW-0808">Transferase</keyword>